<comment type="caution">
    <text evidence="2">The sequence shown here is derived from an EMBL/GenBank/DDBJ whole genome shotgun (WGS) entry which is preliminary data.</text>
</comment>
<sequence>MREAYSRLRAKLSWELSQVLEDNGRHVSTETLRWTGLAVLRSHALRVQSCLLAAAAAQLEPQPAQGPNSGPARRPRRILQVAADALMEARVVLSVLQRQAEDESLAGRGSSMQTHPLTDELGKEILASGVLDHWSRLLLLLASCEGWHDEAAKQLHAMAHILSGLDHCAVDEEWHRELLLSSPCLAYLLASHVVGLCAALDGGPTYGLPGAAAFEQEDEEQARGAAAVAPLFTTTGLRLPRRGAPEGADTALALWALNTWASTVALELCSIVTALNGPGSEVRATEAPAHCWSQLRSLHRLASMPPLHTGAAFELCMRLAAASKKIMEEATTAPSVGLDLNRVLPGHIVSAVSAAEIALEALSSSHTRWNVTYFVPDNKVSSATVAGMRRWWCALVAVVDAAEAGAGQRARNPIRIAWSRLVIDLTKGVDVGLTGTLPSCPSPWLSAALESGFLSRMPTMVSALTNIKEDVMRYVGLSSRNAGTEWAWAQILAFGSPRDTVPLVDLVAARLQAAVDALPRGADAPLDGRSAALRALEEALQDARAMFGVAVQGFASAAVTSGERCGGDGKAGQRAGPAEPHLVDGAGSGAGSSASTAARDRAAADPTAEARSLGVMLSYMCTELLLRMQDAQLEYLSACVAARSGLSEAVLRLLEDMLGWPVLVAAALKRTRDTQPAGQGTGPPGAGTCADGAEAEEWKKLLITPCLLWLLTGVVVPFCNMDGKHDIGGLQHALQRTASYLAALAPKELAGLLLSCDLAGPLGSPSPPSTATTGVQGEGNIIQKLLGLRQVVEDDAAAAGGDKMELMAQRLLEAPWLAPQPADVEAWVAAAALLPPPSRSRVLLQEMA</sequence>
<evidence type="ECO:0000313" key="3">
    <source>
        <dbReference type="Proteomes" id="UP000075714"/>
    </source>
</evidence>
<dbReference type="OrthoDB" id="563652at2759"/>
<gene>
    <name evidence="2" type="ORF">GPECTOR_50g603</name>
</gene>
<dbReference type="EMBL" id="LSYV01000051">
    <property type="protein sequence ID" value="KXZ45809.1"/>
    <property type="molecule type" value="Genomic_DNA"/>
</dbReference>
<organism evidence="2 3">
    <name type="scientific">Gonium pectorale</name>
    <name type="common">Green alga</name>
    <dbReference type="NCBI Taxonomy" id="33097"/>
    <lineage>
        <taxon>Eukaryota</taxon>
        <taxon>Viridiplantae</taxon>
        <taxon>Chlorophyta</taxon>
        <taxon>core chlorophytes</taxon>
        <taxon>Chlorophyceae</taxon>
        <taxon>CS clade</taxon>
        <taxon>Chlamydomonadales</taxon>
        <taxon>Volvocaceae</taxon>
        <taxon>Gonium</taxon>
    </lineage>
</organism>
<keyword evidence="3" id="KW-1185">Reference proteome</keyword>
<evidence type="ECO:0000256" key="1">
    <source>
        <dbReference type="SAM" id="MobiDB-lite"/>
    </source>
</evidence>
<feature type="region of interest" description="Disordered" evidence="1">
    <location>
        <begin position="565"/>
        <end position="605"/>
    </location>
</feature>
<dbReference type="Proteomes" id="UP000075714">
    <property type="component" value="Unassembled WGS sequence"/>
</dbReference>
<dbReference type="AlphaFoldDB" id="A0A150G7G7"/>
<reference evidence="3" key="1">
    <citation type="journal article" date="2016" name="Nat. Commun.">
        <title>The Gonium pectorale genome demonstrates co-option of cell cycle regulation during the evolution of multicellularity.</title>
        <authorList>
            <person name="Hanschen E.R."/>
            <person name="Marriage T.N."/>
            <person name="Ferris P.J."/>
            <person name="Hamaji T."/>
            <person name="Toyoda A."/>
            <person name="Fujiyama A."/>
            <person name="Neme R."/>
            <person name="Noguchi H."/>
            <person name="Minakuchi Y."/>
            <person name="Suzuki M."/>
            <person name="Kawai-Toyooka H."/>
            <person name="Smith D.R."/>
            <person name="Sparks H."/>
            <person name="Anderson J."/>
            <person name="Bakaric R."/>
            <person name="Luria V."/>
            <person name="Karger A."/>
            <person name="Kirschner M.W."/>
            <person name="Durand P.M."/>
            <person name="Michod R.E."/>
            <person name="Nozaki H."/>
            <person name="Olson B.J."/>
        </authorList>
    </citation>
    <scope>NUCLEOTIDE SEQUENCE [LARGE SCALE GENOMIC DNA]</scope>
    <source>
        <strain evidence="3">NIES-2863</strain>
    </source>
</reference>
<name>A0A150G7G7_GONPE</name>
<accession>A0A150G7G7</accession>
<protein>
    <submittedName>
        <fullName evidence="2">Uncharacterized protein</fullName>
    </submittedName>
</protein>
<evidence type="ECO:0000313" key="2">
    <source>
        <dbReference type="EMBL" id="KXZ45809.1"/>
    </source>
</evidence>
<proteinExistence type="predicted"/>